<evidence type="ECO:0000313" key="2">
    <source>
        <dbReference type="EMBL" id="KYF86509.1"/>
    </source>
</evidence>
<dbReference type="EMBL" id="JEMC01002557">
    <property type="protein sequence ID" value="KYF86509.1"/>
    <property type="molecule type" value="Genomic_DNA"/>
</dbReference>
<dbReference type="AlphaFoldDB" id="A0A150S231"/>
<name>A0A150S231_SORCE</name>
<comment type="caution">
    <text evidence="2">The sequence shown here is derived from an EMBL/GenBank/DDBJ whole genome shotgun (WGS) entry which is preliminary data.</text>
</comment>
<organism evidence="2 3">
    <name type="scientific">Sorangium cellulosum</name>
    <name type="common">Polyangium cellulosum</name>
    <dbReference type="NCBI Taxonomy" id="56"/>
    <lineage>
        <taxon>Bacteria</taxon>
        <taxon>Pseudomonadati</taxon>
        <taxon>Myxococcota</taxon>
        <taxon>Polyangia</taxon>
        <taxon>Polyangiales</taxon>
        <taxon>Polyangiaceae</taxon>
        <taxon>Sorangium</taxon>
    </lineage>
</organism>
<feature type="compositionally biased region" description="Low complexity" evidence="1">
    <location>
        <begin position="80"/>
        <end position="114"/>
    </location>
</feature>
<proteinExistence type="predicted"/>
<gene>
    <name evidence="2" type="ORF">BE18_09870</name>
</gene>
<sequence>MRWRRLESPSSAALTCCRSRSSASSTLSSSSRTTCFSAPPDISASRCRFSEPPPGSATCAAVTATIRPATIPSGPRVRTSAPRRAFSRAASDSSAPSSNGSSRNRSRSGSLPGSVMFPVTPRSS</sequence>
<evidence type="ECO:0000256" key="1">
    <source>
        <dbReference type="SAM" id="MobiDB-lite"/>
    </source>
</evidence>
<dbReference type="Proteomes" id="UP000075515">
    <property type="component" value="Unassembled WGS sequence"/>
</dbReference>
<protein>
    <submittedName>
        <fullName evidence="2">Uncharacterized protein</fullName>
    </submittedName>
</protein>
<feature type="region of interest" description="Disordered" evidence="1">
    <location>
        <begin position="19"/>
        <end position="41"/>
    </location>
</feature>
<reference evidence="2 3" key="1">
    <citation type="submission" date="2014-02" db="EMBL/GenBank/DDBJ databases">
        <title>The small core and large imbalanced accessory genome model reveals a collaborative survival strategy of Sorangium cellulosum strains in nature.</title>
        <authorList>
            <person name="Han K."/>
            <person name="Peng R."/>
            <person name="Blom J."/>
            <person name="Li Y.-Z."/>
        </authorList>
    </citation>
    <scope>NUCLEOTIDE SEQUENCE [LARGE SCALE GENOMIC DNA]</scope>
    <source>
        <strain evidence="2 3">So0149</strain>
    </source>
</reference>
<feature type="region of interest" description="Disordered" evidence="1">
    <location>
        <begin position="70"/>
        <end position="124"/>
    </location>
</feature>
<evidence type="ECO:0000313" key="3">
    <source>
        <dbReference type="Proteomes" id="UP000075515"/>
    </source>
</evidence>
<accession>A0A150S231</accession>
<feature type="compositionally biased region" description="Low complexity" evidence="1">
    <location>
        <begin position="19"/>
        <end position="35"/>
    </location>
</feature>